<organism evidence="2 3">
    <name type="scientific">Sordaria brevicollis</name>
    <dbReference type="NCBI Taxonomy" id="83679"/>
    <lineage>
        <taxon>Eukaryota</taxon>
        <taxon>Fungi</taxon>
        <taxon>Dikarya</taxon>
        <taxon>Ascomycota</taxon>
        <taxon>Pezizomycotina</taxon>
        <taxon>Sordariomycetes</taxon>
        <taxon>Sordariomycetidae</taxon>
        <taxon>Sordariales</taxon>
        <taxon>Sordariaceae</taxon>
        <taxon>Sordaria</taxon>
    </lineage>
</organism>
<evidence type="ECO:0000256" key="1">
    <source>
        <dbReference type="SAM" id="MobiDB-lite"/>
    </source>
</evidence>
<protein>
    <submittedName>
        <fullName evidence="2">Uncharacterized protein</fullName>
    </submittedName>
</protein>
<name>A0AAE0UD16_SORBR</name>
<evidence type="ECO:0000313" key="2">
    <source>
        <dbReference type="EMBL" id="KAK3399622.1"/>
    </source>
</evidence>
<keyword evidence="3" id="KW-1185">Reference proteome</keyword>
<comment type="caution">
    <text evidence="2">The sequence shown here is derived from an EMBL/GenBank/DDBJ whole genome shotgun (WGS) entry which is preliminary data.</text>
</comment>
<sequence>MTEEARAGSGKTDGRTDELLTDHSEPLSPRFAMCGHGDEGSWIVEKSNRLCGDGQTPACVAKVTMNSDQSLRSMKADLYGSHPSSLNGHDVWQSLRGPLGAYCSSHMQPHPALLLPTRSLPSAPQSSKTGVRKSHYAQCNRTSSFFLVFPPQRSGCAVYKSNILGIINAVRNRFIRPDQSYGQQNSFEVLVWTEVRVVAIVRNIGLETSDTVVVNGTPSGHGPGGQKGTGYYSSANVALMANM</sequence>
<dbReference type="Proteomes" id="UP001281003">
    <property type="component" value="Unassembled WGS sequence"/>
</dbReference>
<accession>A0AAE0UD16</accession>
<gene>
    <name evidence="2" type="ORF">B0T20DRAFT_391184</name>
</gene>
<reference evidence="2" key="2">
    <citation type="submission" date="2023-07" db="EMBL/GenBank/DDBJ databases">
        <authorList>
            <consortium name="Lawrence Berkeley National Laboratory"/>
            <person name="Haridas S."/>
            <person name="Hensen N."/>
            <person name="Bonometti L."/>
            <person name="Westerberg I."/>
            <person name="Brannstrom I.O."/>
            <person name="Guillou S."/>
            <person name="Cros-Aarteil S."/>
            <person name="Calhoun S."/>
            <person name="Kuo A."/>
            <person name="Mondo S."/>
            <person name="Pangilinan J."/>
            <person name="Riley R."/>
            <person name="LaButti K."/>
            <person name="Andreopoulos B."/>
            <person name="Lipzen A."/>
            <person name="Chen C."/>
            <person name="Yanf M."/>
            <person name="Daum C."/>
            <person name="Ng V."/>
            <person name="Clum A."/>
            <person name="Steindorff A."/>
            <person name="Ohm R."/>
            <person name="Martin F."/>
            <person name="Silar P."/>
            <person name="Natvig D."/>
            <person name="Lalanne C."/>
            <person name="Gautier V."/>
            <person name="Ament-velasquez S.L."/>
            <person name="Kruys A."/>
            <person name="Hutchinson M.I."/>
            <person name="Powell A.J."/>
            <person name="Barry K."/>
            <person name="Miller A.N."/>
            <person name="Grigoriev I.V."/>
            <person name="Debuchy R."/>
            <person name="Gladieux P."/>
            <person name="Thoren M.H."/>
            <person name="Johannesson H."/>
        </authorList>
    </citation>
    <scope>NUCLEOTIDE SEQUENCE</scope>
    <source>
        <strain evidence="2">FGSC 1904</strain>
    </source>
</reference>
<reference evidence="2" key="1">
    <citation type="journal article" date="2023" name="Mol. Phylogenet. Evol.">
        <title>Genome-scale phylogeny and comparative genomics of the fungal order Sordariales.</title>
        <authorList>
            <person name="Hensen N."/>
            <person name="Bonometti L."/>
            <person name="Westerberg I."/>
            <person name="Brannstrom I.O."/>
            <person name="Guillou S."/>
            <person name="Cros-Aarteil S."/>
            <person name="Calhoun S."/>
            <person name="Haridas S."/>
            <person name="Kuo A."/>
            <person name="Mondo S."/>
            <person name="Pangilinan J."/>
            <person name="Riley R."/>
            <person name="LaButti K."/>
            <person name="Andreopoulos B."/>
            <person name="Lipzen A."/>
            <person name="Chen C."/>
            <person name="Yan M."/>
            <person name="Daum C."/>
            <person name="Ng V."/>
            <person name="Clum A."/>
            <person name="Steindorff A."/>
            <person name="Ohm R.A."/>
            <person name="Martin F."/>
            <person name="Silar P."/>
            <person name="Natvig D.O."/>
            <person name="Lalanne C."/>
            <person name="Gautier V."/>
            <person name="Ament-Velasquez S.L."/>
            <person name="Kruys A."/>
            <person name="Hutchinson M.I."/>
            <person name="Powell A.J."/>
            <person name="Barry K."/>
            <person name="Miller A.N."/>
            <person name="Grigoriev I.V."/>
            <person name="Debuchy R."/>
            <person name="Gladieux P."/>
            <person name="Hiltunen Thoren M."/>
            <person name="Johannesson H."/>
        </authorList>
    </citation>
    <scope>NUCLEOTIDE SEQUENCE</scope>
    <source>
        <strain evidence="2">FGSC 1904</strain>
    </source>
</reference>
<dbReference type="AlphaFoldDB" id="A0AAE0UD16"/>
<dbReference type="EMBL" id="JAUTDP010000004">
    <property type="protein sequence ID" value="KAK3399622.1"/>
    <property type="molecule type" value="Genomic_DNA"/>
</dbReference>
<feature type="region of interest" description="Disordered" evidence="1">
    <location>
        <begin position="1"/>
        <end position="21"/>
    </location>
</feature>
<evidence type="ECO:0000313" key="3">
    <source>
        <dbReference type="Proteomes" id="UP001281003"/>
    </source>
</evidence>
<proteinExistence type="predicted"/>